<proteinExistence type="predicted"/>
<dbReference type="PANTHER" id="PTHR30383">
    <property type="entry name" value="THIOESTERASE 1/PROTEASE 1/LYSOPHOSPHOLIPASE L1"/>
    <property type="match status" value="1"/>
</dbReference>
<dbReference type="InterPro" id="IPR036514">
    <property type="entry name" value="SGNH_hydro_sf"/>
</dbReference>
<dbReference type="RefSeq" id="WP_307348816.1">
    <property type="nucleotide sequence ID" value="NZ_JAUSVS010000003.1"/>
</dbReference>
<dbReference type="Proteomes" id="UP001228905">
    <property type="component" value="Unassembled WGS sequence"/>
</dbReference>
<protein>
    <recommendedName>
        <fullName evidence="4">GDSL family lipase</fullName>
    </recommendedName>
</protein>
<accession>A0ABU0ISX0</accession>
<dbReference type="Pfam" id="PF04311">
    <property type="entry name" value="DUF459"/>
    <property type="match status" value="1"/>
</dbReference>
<dbReference type="Gene3D" id="3.40.50.1110">
    <property type="entry name" value="SGNH hydrolase"/>
    <property type="match status" value="1"/>
</dbReference>
<comment type="caution">
    <text evidence="2">The sequence shown here is derived from an EMBL/GenBank/DDBJ whole genome shotgun (WGS) entry which is preliminary data.</text>
</comment>
<gene>
    <name evidence="2" type="ORF">QO010_002044</name>
</gene>
<dbReference type="EMBL" id="JAUSVS010000003">
    <property type="protein sequence ID" value="MDQ0464263.1"/>
    <property type="molecule type" value="Genomic_DNA"/>
</dbReference>
<evidence type="ECO:0000313" key="2">
    <source>
        <dbReference type="EMBL" id="MDQ0464263.1"/>
    </source>
</evidence>
<keyword evidence="3" id="KW-1185">Reference proteome</keyword>
<reference evidence="2 3" key="1">
    <citation type="submission" date="2023-07" db="EMBL/GenBank/DDBJ databases">
        <title>Genomic Encyclopedia of Type Strains, Phase IV (KMG-IV): sequencing the most valuable type-strain genomes for metagenomic binning, comparative biology and taxonomic classification.</title>
        <authorList>
            <person name="Goeker M."/>
        </authorList>
    </citation>
    <scope>NUCLEOTIDE SEQUENCE [LARGE SCALE GENOMIC DNA]</scope>
    <source>
        <strain evidence="2 3">DSM 18695</strain>
    </source>
</reference>
<sequence>MAVFVVGLMVGAALGVMAGAVGMQMLVDQQGPPLVEAKKPLLAQKAEPTQPLLQTVKVTPGQPVVIGVFGDSMGDGLWAGLYRQLHDDKGYEVIRFSQASTGLARYDYIDIQKQTEKQLEGRRLDVAIVLFGANDEQGIIANGQVLPFASDGWKQVYGQRIDNLTGLLREHGAAVYWVGLPRMKRPDYDRRAGVLNSVYAERAAALGMPFLDLVPATINDKGEYEAYLVPEGDDRPRLMRAKDGIHMTMAGYLRIARPVTDRLRADVDAALAAAGPASVSSLASAPASPPPSGR</sequence>
<name>A0ABU0ISX0_9CAUL</name>
<feature type="region of interest" description="Disordered" evidence="1">
    <location>
        <begin position="274"/>
        <end position="294"/>
    </location>
</feature>
<dbReference type="PANTHER" id="PTHR30383:SF5">
    <property type="entry name" value="SGNH HYDROLASE-TYPE ESTERASE DOMAIN-CONTAINING PROTEIN"/>
    <property type="match status" value="1"/>
</dbReference>
<dbReference type="InterPro" id="IPR051532">
    <property type="entry name" value="Ester_Hydrolysis_Enzymes"/>
</dbReference>
<dbReference type="SUPFAM" id="SSF52266">
    <property type="entry name" value="SGNH hydrolase"/>
    <property type="match status" value="1"/>
</dbReference>
<evidence type="ECO:0000256" key="1">
    <source>
        <dbReference type="SAM" id="MobiDB-lite"/>
    </source>
</evidence>
<evidence type="ECO:0000313" key="3">
    <source>
        <dbReference type="Proteomes" id="UP001228905"/>
    </source>
</evidence>
<dbReference type="InterPro" id="IPR007407">
    <property type="entry name" value="DUF459"/>
</dbReference>
<organism evidence="2 3">
    <name type="scientific">Caulobacter ginsengisoli</name>
    <dbReference type="NCBI Taxonomy" id="400775"/>
    <lineage>
        <taxon>Bacteria</taxon>
        <taxon>Pseudomonadati</taxon>
        <taxon>Pseudomonadota</taxon>
        <taxon>Alphaproteobacteria</taxon>
        <taxon>Caulobacterales</taxon>
        <taxon>Caulobacteraceae</taxon>
        <taxon>Caulobacter</taxon>
    </lineage>
</organism>
<evidence type="ECO:0008006" key="4">
    <source>
        <dbReference type="Google" id="ProtNLM"/>
    </source>
</evidence>
<feature type="compositionally biased region" description="Low complexity" evidence="1">
    <location>
        <begin position="274"/>
        <end position="286"/>
    </location>
</feature>